<gene>
    <name evidence="1" type="ORF">FMOSSE_LOCUS14920</name>
</gene>
<proteinExistence type="predicted"/>
<name>A0A9N9I597_FUNMO</name>
<protein>
    <submittedName>
        <fullName evidence="1">2253_t:CDS:1</fullName>
    </submittedName>
</protein>
<evidence type="ECO:0000313" key="1">
    <source>
        <dbReference type="EMBL" id="CAG8720005.1"/>
    </source>
</evidence>
<keyword evidence="2" id="KW-1185">Reference proteome</keyword>
<dbReference type="Proteomes" id="UP000789375">
    <property type="component" value="Unassembled WGS sequence"/>
</dbReference>
<sequence>DTIADRKIVSNIIKAVEENIKGSDAELIVNASDITLDDAEVFKQIFTRSFTDNMILQ</sequence>
<organism evidence="1 2">
    <name type="scientific">Funneliformis mosseae</name>
    <name type="common">Endomycorrhizal fungus</name>
    <name type="synonym">Glomus mosseae</name>
    <dbReference type="NCBI Taxonomy" id="27381"/>
    <lineage>
        <taxon>Eukaryota</taxon>
        <taxon>Fungi</taxon>
        <taxon>Fungi incertae sedis</taxon>
        <taxon>Mucoromycota</taxon>
        <taxon>Glomeromycotina</taxon>
        <taxon>Glomeromycetes</taxon>
        <taxon>Glomerales</taxon>
        <taxon>Glomeraceae</taxon>
        <taxon>Funneliformis</taxon>
    </lineage>
</organism>
<dbReference type="AlphaFoldDB" id="A0A9N9I597"/>
<feature type="non-terminal residue" evidence="1">
    <location>
        <position position="1"/>
    </location>
</feature>
<comment type="caution">
    <text evidence="1">The sequence shown here is derived from an EMBL/GenBank/DDBJ whole genome shotgun (WGS) entry which is preliminary data.</text>
</comment>
<evidence type="ECO:0000313" key="2">
    <source>
        <dbReference type="Proteomes" id="UP000789375"/>
    </source>
</evidence>
<accession>A0A9N9I597</accession>
<dbReference type="EMBL" id="CAJVPP010013165">
    <property type="protein sequence ID" value="CAG8720005.1"/>
    <property type="molecule type" value="Genomic_DNA"/>
</dbReference>
<reference evidence="1" key="1">
    <citation type="submission" date="2021-06" db="EMBL/GenBank/DDBJ databases">
        <authorList>
            <person name="Kallberg Y."/>
            <person name="Tangrot J."/>
            <person name="Rosling A."/>
        </authorList>
    </citation>
    <scope>NUCLEOTIDE SEQUENCE</scope>
    <source>
        <strain evidence="1">87-6 pot B 2015</strain>
    </source>
</reference>